<dbReference type="SUPFAM" id="SSF89562">
    <property type="entry name" value="RraA-like"/>
    <property type="match status" value="1"/>
</dbReference>
<name>X1BB38_9ZZZZ</name>
<accession>X1BB38</accession>
<comment type="caution">
    <text evidence="2">The sequence shown here is derived from an EMBL/GenBank/DDBJ whole genome shotgun (WGS) entry which is preliminary data.</text>
</comment>
<dbReference type="EMBL" id="BART01012227">
    <property type="protein sequence ID" value="GAG78437.1"/>
    <property type="molecule type" value="Genomic_DNA"/>
</dbReference>
<reference evidence="2" key="1">
    <citation type="journal article" date="2014" name="Front. Microbiol.">
        <title>High frequency of phylogenetically diverse reductive dehalogenase-homologous genes in deep subseafloor sedimentary metagenomes.</title>
        <authorList>
            <person name="Kawai M."/>
            <person name="Futagami T."/>
            <person name="Toyoda A."/>
            <person name="Takaki Y."/>
            <person name="Nishi S."/>
            <person name="Hori S."/>
            <person name="Arai W."/>
            <person name="Tsubouchi T."/>
            <person name="Morono Y."/>
            <person name="Uchiyama I."/>
            <person name="Ito T."/>
            <person name="Fujiyama A."/>
            <person name="Inagaki F."/>
            <person name="Takami H."/>
        </authorList>
    </citation>
    <scope>NUCLEOTIDE SEQUENCE</scope>
    <source>
        <strain evidence="2">Expedition CK06-06</strain>
    </source>
</reference>
<proteinExistence type="predicted"/>
<protein>
    <submittedName>
        <fullName evidence="2">Uncharacterized protein</fullName>
    </submittedName>
</protein>
<dbReference type="InterPro" id="IPR036704">
    <property type="entry name" value="RraA/RraA-like_sf"/>
</dbReference>
<dbReference type="AlphaFoldDB" id="X1BB38"/>
<dbReference type="Gene3D" id="3.50.30.40">
    <property type="entry name" value="Ribonuclease E inhibitor RraA/RraA-like"/>
    <property type="match status" value="1"/>
</dbReference>
<organism evidence="2">
    <name type="scientific">marine sediment metagenome</name>
    <dbReference type="NCBI Taxonomy" id="412755"/>
    <lineage>
        <taxon>unclassified sequences</taxon>
        <taxon>metagenomes</taxon>
        <taxon>ecological metagenomes</taxon>
    </lineage>
</organism>
<gene>
    <name evidence="2" type="ORF">S01H4_25640</name>
</gene>
<evidence type="ECO:0000313" key="2">
    <source>
        <dbReference type="EMBL" id="GAG78437.1"/>
    </source>
</evidence>
<feature type="coiled-coil region" evidence="1">
    <location>
        <begin position="45"/>
        <end position="72"/>
    </location>
</feature>
<evidence type="ECO:0000256" key="1">
    <source>
        <dbReference type="SAM" id="Coils"/>
    </source>
</evidence>
<keyword evidence="1" id="KW-0175">Coiled coil</keyword>
<sequence>MSGVTPGHGSMAISAINVPVSVAGMDVAPGEIIHMDENGACKFPADRLADVYKNVQELVKAEEERVKKISAAKTVEEIKAAWTY</sequence>